<dbReference type="GO" id="GO:0043565">
    <property type="term" value="F:sequence-specific DNA binding"/>
    <property type="evidence" value="ECO:0007669"/>
    <property type="project" value="InterPro"/>
</dbReference>
<gene>
    <name evidence="7" type="ORF">MDMS009_366</name>
</gene>
<protein>
    <submittedName>
        <fullName evidence="7">Sigma-54 interaction domain family</fullName>
    </submittedName>
</protein>
<dbReference type="Proteomes" id="UP000004679">
    <property type="component" value="Unassembled WGS sequence"/>
</dbReference>
<dbReference type="InterPro" id="IPR002197">
    <property type="entry name" value="HTH_Fis"/>
</dbReference>
<dbReference type="InterPro" id="IPR045343">
    <property type="entry name" value="VpsR"/>
</dbReference>
<dbReference type="EMBL" id="GG657884">
    <property type="protein sequence ID" value="EEF81046.1"/>
    <property type="molecule type" value="Genomic_DNA"/>
</dbReference>
<dbReference type="Pfam" id="PF25601">
    <property type="entry name" value="AAA_lid_14"/>
    <property type="match status" value="1"/>
</dbReference>
<dbReference type="Gene3D" id="1.10.8.60">
    <property type="match status" value="1"/>
</dbReference>
<keyword evidence="4" id="KW-0804">Transcription</keyword>
<dbReference type="InterPro" id="IPR009057">
    <property type="entry name" value="Homeodomain-like_sf"/>
</dbReference>
<dbReference type="InterPro" id="IPR025943">
    <property type="entry name" value="Sigma_54_int_dom_ATP-bd_2"/>
</dbReference>
<dbReference type="FunFam" id="3.40.50.300:FF:000006">
    <property type="entry name" value="DNA-binding transcriptional regulator NtrC"/>
    <property type="match status" value="1"/>
</dbReference>
<dbReference type="Gene3D" id="3.40.50.300">
    <property type="entry name" value="P-loop containing nucleotide triphosphate hydrolases"/>
    <property type="match status" value="1"/>
</dbReference>
<dbReference type="Gene3D" id="1.10.10.60">
    <property type="entry name" value="Homeodomain-like"/>
    <property type="match status" value="1"/>
</dbReference>
<keyword evidence="1" id="KW-0547">Nucleotide-binding</keyword>
<evidence type="ECO:0000259" key="5">
    <source>
        <dbReference type="PROSITE" id="PS50011"/>
    </source>
</evidence>
<dbReference type="PROSITE" id="PS00676">
    <property type="entry name" value="SIGMA54_INTERACT_2"/>
    <property type="match status" value="1"/>
</dbReference>
<dbReference type="InterPro" id="IPR002078">
    <property type="entry name" value="Sigma_54_int"/>
</dbReference>
<dbReference type="SUPFAM" id="SSF52540">
    <property type="entry name" value="P-loop containing nucleoside triphosphate hydrolases"/>
    <property type="match status" value="1"/>
</dbReference>
<dbReference type="GO" id="GO:0006355">
    <property type="term" value="P:regulation of DNA-templated transcription"/>
    <property type="evidence" value="ECO:0007669"/>
    <property type="project" value="InterPro"/>
</dbReference>
<evidence type="ECO:0000313" key="8">
    <source>
        <dbReference type="Proteomes" id="UP000004679"/>
    </source>
</evidence>
<sequence>MKSDGRALIYMGNNGVSQNLLETLQLNDWHVKQTSNIDEAKQTMREHKLHVGLIELTCQHTESYLSQIQEMLQQYFQMEWIALVHSETGLNSSLKQIIAESFSDFHTLPVDPSHLLANVGHAYGMAKMKWDTVNIPDETDGLEQEMVGSSQQIQNLFANIRKVAGVSAPVLITGESGTGKELTAHAIHERSKCANGPFITVNCGAIPHSLIQSELFGYEKGAFTGANHKKLGHFEAAHKGSIFLDEVGDLPLDQQINLLRFLQEGTIQRVGSNEQIPVDVRIIAATHINLEQAVKTGKMREDLYYRLNVLQLCTPPLRKRPGDIELLAHYFFKKFSHEKNKTVKGFSSACLAVMRDYAWEGNVRELVNRIRHAMVMCENRLISAEDLGIDESSHHFHFMSLKEAKDRAEREAILNALARMHNNVTLTAKTLKVSRVTLYRLIEKHSINISD</sequence>
<feature type="domain" description="Sigma-54 factor interaction" evidence="6">
    <location>
        <begin position="146"/>
        <end position="375"/>
    </location>
</feature>
<reference evidence="7 8" key="1">
    <citation type="journal article" date="2011" name="J. Bacteriol.">
        <title>Draft genome sequence of the chemolithoheterotrophic, halophilic methylotroph Methylophaga thiooxydans DMS010.</title>
        <authorList>
            <person name="Boden R."/>
            <person name="Ferriera S."/>
            <person name="Johnson J."/>
            <person name="Kelly D.P."/>
            <person name="Murrell J.C."/>
            <person name="Schafer H."/>
        </authorList>
    </citation>
    <scope>NUCLEOTIDE SEQUENCE [LARGE SCALE GENOMIC DNA]</scope>
    <source>
        <strain evidence="7 8">DMS010</strain>
    </source>
</reference>
<keyword evidence="2" id="KW-0067">ATP-binding</keyword>
<dbReference type="PROSITE" id="PS50011">
    <property type="entry name" value="PROTEIN_KINASE_DOM"/>
    <property type="match status" value="1"/>
</dbReference>
<evidence type="ECO:0000313" key="7">
    <source>
        <dbReference type="EMBL" id="EEF81046.1"/>
    </source>
</evidence>
<dbReference type="SUPFAM" id="SSF46689">
    <property type="entry name" value="Homeodomain-like"/>
    <property type="match status" value="1"/>
</dbReference>
<feature type="domain" description="Protein kinase" evidence="5">
    <location>
        <begin position="256"/>
        <end position="451"/>
    </location>
</feature>
<accession>C0N2E4</accession>
<evidence type="ECO:0000256" key="4">
    <source>
        <dbReference type="ARBA" id="ARBA00023163"/>
    </source>
</evidence>
<dbReference type="RefSeq" id="WP_008290159.1">
    <property type="nucleotide sequence ID" value="NZ_GG657884.1"/>
</dbReference>
<dbReference type="SMART" id="SM00382">
    <property type="entry name" value="AAA"/>
    <property type="match status" value="1"/>
</dbReference>
<keyword evidence="8" id="KW-1185">Reference proteome</keyword>
<organism evidence="7 8">
    <name type="scientific">Methylophaga thiooxydans DMS010</name>
    <dbReference type="NCBI Taxonomy" id="637616"/>
    <lineage>
        <taxon>Bacteria</taxon>
        <taxon>Pseudomonadati</taxon>
        <taxon>Pseudomonadota</taxon>
        <taxon>Gammaproteobacteria</taxon>
        <taxon>Thiotrichales</taxon>
        <taxon>Piscirickettsiaceae</taxon>
        <taxon>Methylophaga</taxon>
    </lineage>
</organism>
<dbReference type="PANTHER" id="PTHR32071">
    <property type="entry name" value="TRANSCRIPTIONAL REGULATORY PROTEIN"/>
    <property type="match status" value="1"/>
</dbReference>
<proteinExistence type="predicted"/>
<dbReference type="InterPro" id="IPR000719">
    <property type="entry name" value="Prot_kinase_dom"/>
</dbReference>
<evidence type="ECO:0000256" key="3">
    <source>
        <dbReference type="ARBA" id="ARBA00023015"/>
    </source>
</evidence>
<dbReference type="PANTHER" id="PTHR32071:SF120">
    <property type="entry name" value="TRANSCRIPTIONAL REGULATOR-RELATED"/>
    <property type="match status" value="1"/>
</dbReference>
<dbReference type="InterPro" id="IPR058031">
    <property type="entry name" value="AAA_lid_NorR"/>
</dbReference>
<dbReference type="CDD" id="cd00009">
    <property type="entry name" value="AAA"/>
    <property type="match status" value="1"/>
</dbReference>
<evidence type="ECO:0000256" key="1">
    <source>
        <dbReference type="ARBA" id="ARBA00022741"/>
    </source>
</evidence>
<dbReference type="Pfam" id="PF00158">
    <property type="entry name" value="Sigma54_activat"/>
    <property type="match status" value="1"/>
</dbReference>
<keyword evidence="3" id="KW-0805">Transcription regulation</keyword>
<dbReference type="InterPro" id="IPR003593">
    <property type="entry name" value="AAA+_ATPase"/>
</dbReference>
<dbReference type="PROSITE" id="PS50045">
    <property type="entry name" value="SIGMA54_INTERACT_4"/>
    <property type="match status" value="1"/>
</dbReference>
<evidence type="ECO:0000256" key="2">
    <source>
        <dbReference type="ARBA" id="ARBA00022840"/>
    </source>
</evidence>
<dbReference type="GO" id="GO:0005524">
    <property type="term" value="F:ATP binding"/>
    <property type="evidence" value="ECO:0007669"/>
    <property type="project" value="UniProtKB-KW"/>
</dbReference>
<dbReference type="HOGENOM" id="CLU_000445_0_6_6"/>
<dbReference type="AlphaFoldDB" id="C0N2E4"/>
<dbReference type="GO" id="GO:0004672">
    <property type="term" value="F:protein kinase activity"/>
    <property type="evidence" value="ECO:0007669"/>
    <property type="project" value="InterPro"/>
</dbReference>
<dbReference type="Pfam" id="PF20161">
    <property type="entry name" value="VpsR"/>
    <property type="match status" value="1"/>
</dbReference>
<dbReference type="InterPro" id="IPR027417">
    <property type="entry name" value="P-loop_NTPase"/>
</dbReference>
<dbReference type="SUPFAM" id="SSF52172">
    <property type="entry name" value="CheY-like"/>
    <property type="match status" value="1"/>
</dbReference>
<dbReference type="InterPro" id="IPR011006">
    <property type="entry name" value="CheY-like_superfamily"/>
</dbReference>
<name>C0N2E4_9GAMM</name>
<evidence type="ECO:0000259" key="6">
    <source>
        <dbReference type="PROSITE" id="PS50045"/>
    </source>
</evidence>
<dbReference type="Pfam" id="PF02954">
    <property type="entry name" value="HTH_8"/>
    <property type="match status" value="1"/>
</dbReference>